<dbReference type="PANTHER" id="PTHR33867">
    <property type="entry name" value="RIBOSOME MATURATION FACTOR RIMP"/>
    <property type="match status" value="1"/>
</dbReference>
<dbReference type="Gene3D" id="3.30.300.70">
    <property type="entry name" value="RimP-like superfamily, N-terminal"/>
    <property type="match status" value="1"/>
</dbReference>
<evidence type="ECO:0000313" key="8">
    <source>
        <dbReference type="Proteomes" id="UP000676325"/>
    </source>
</evidence>
<organism evidence="7 8">
    <name type="scientific">Actinospica acidithermotolerans</name>
    <dbReference type="NCBI Taxonomy" id="2828514"/>
    <lineage>
        <taxon>Bacteria</taxon>
        <taxon>Bacillati</taxon>
        <taxon>Actinomycetota</taxon>
        <taxon>Actinomycetes</taxon>
        <taxon>Catenulisporales</taxon>
        <taxon>Actinospicaceae</taxon>
        <taxon>Actinospica</taxon>
    </lineage>
</organism>
<feature type="domain" description="Ribosome maturation factor RimP N-terminal" evidence="5">
    <location>
        <begin position="18"/>
        <end position="89"/>
    </location>
</feature>
<comment type="caution">
    <text evidence="7">The sequence shown here is derived from an EMBL/GenBank/DDBJ whole genome shotgun (WGS) entry which is preliminary data.</text>
</comment>
<evidence type="ECO:0000259" key="6">
    <source>
        <dbReference type="Pfam" id="PF17384"/>
    </source>
</evidence>
<comment type="similarity">
    <text evidence="3">Belongs to the RimP family.</text>
</comment>
<dbReference type="InterPro" id="IPR028989">
    <property type="entry name" value="RimP_N"/>
</dbReference>
<comment type="subcellular location">
    <subcellularLocation>
        <location evidence="3">Cytoplasm</location>
    </subcellularLocation>
</comment>
<dbReference type="NCBIfam" id="NF000930">
    <property type="entry name" value="PRK00092.2-2"/>
    <property type="match status" value="1"/>
</dbReference>
<keyword evidence="8" id="KW-1185">Reference proteome</keyword>
<dbReference type="AlphaFoldDB" id="A0A941E6K0"/>
<feature type="domain" description="Ribosome maturation factor RimP C-terminal" evidence="6">
    <location>
        <begin position="93"/>
        <end position="161"/>
    </location>
</feature>
<dbReference type="Pfam" id="PF17384">
    <property type="entry name" value="DUF150_C"/>
    <property type="match status" value="1"/>
</dbReference>
<evidence type="ECO:0000256" key="1">
    <source>
        <dbReference type="ARBA" id="ARBA00022490"/>
    </source>
</evidence>
<dbReference type="InterPro" id="IPR003728">
    <property type="entry name" value="Ribosome_maturation_RimP"/>
</dbReference>
<proteinExistence type="inferred from homology"/>
<sequence>MSPAARARLDGAKLRAQLEPVVAALGYDLEDVTARRAGSRQLLQVVVDGDGGISLDDIAEVSQAVSAALDETNVMGEEPYDLEVSSPGVGRPLTLPRHWRRAAGRLVQVQLAAGGELTGRIVEVDDEGVTLELPGKKPGTAGERRRLAFGELGRGKVQVEFNRPGAKDDLDEEDVAEGDVDGAATEGGDDGVDDDEDEQS</sequence>
<accession>A0A941E6K0</accession>
<evidence type="ECO:0000256" key="2">
    <source>
        <dbReference type="ARBA" id="ARBA00022517"/>
    </source>
</evidence>
<dbReference type="RefSeq" id="WP_212516014.1">
    <property type="nucleotide sequence ID" value="NZ_JAGSOH010000002.1"/>
</dbReference>
<dbReference type="InterPro" id="IPR035956">
    <property type="entry name" value="RimP_N_sf"/>
</dbReference>
<dbReference type="InterPro" id="IPR036847">
    <property type="entry name" value="RimP_C_sf"/>
</dbReference>
<keyword evidence="1 3" id="KW-0963">Cytoplasm</keyword>
<evidence type="ECO:0000313" key="7">
    <source>
        <dbReference type="EMBL" id="MBR7824858.1"/>
    </source>
</evidence>
<name>A0A941E6K0_9ACTN</name>
<dbReference type="Pfam" id="PF02576">
    <property type="entry name" value="RimP_N"/>
    <property type="match status" value="1"/>
</dbReference>
<dbReference type="GO" id="GO:0000028">
    <property type="term" value="P:ribosomal small subunit assembly"/>
    <property type="evidence" value="ECO:0007669"/>
    <property type="project" value="TreeGrafter"/>
</dbReference>
<dbReference type="PANTHER" id="PTHR33867:SF1">
    <property type="entry name" value="RIBOSOME MATURATION FACTOR RIMP"/>
    <property type="match status" value="1"/>
</dbReference>
<feature type="compositionally biased region" description="Acidic residues" evidence="4">
    <location>
        <begin position="187"/>
        <end position="200"/>
    </location>
</feature>
<evidence type="ECO:0000256" key="4">
    <source>
        <dbReference type="SAM" id="MobiDB-lite"/>
    </source>
</evidence>
<dbReference type="SUPFAM" id="SSF74942">
    <property type="entry name" value="YhbC-like, C-terminal domain"/>
    <property type="match status" value="1"/>
</dbReference>
<dbReference type="InterPro" id="IPR028998">
    <property type="entry name" value="RimP_C"/>
</dbReference>
<feature type="region of interest" description="Disordered" evidence="4">
    <location>
        <begin position="159"/>
        <end position="200"/>
    </location>
</feature>
<evidence type="ECO:0000256" key="3">
    <source>
        <dbReference type="HAMAP-Rule" id="MF_01077"/>
    </source>
</evidence>
<keyword evidence="2 3" id="KW-0690">Ribosome biogenesis</keyword>
<protein>
    <recommendedName>
        <fullName evidence="3">Ribosome maturation factor RimP</fullName>
    </recommendedName>
</protein>
<dbReference type="GO" id="GO:0005829">
    <property type="term" value="C:cytosol"/>
    <property type="evidence" value="ECO:0007669"/>
    <property type="project" value="TreeGrafter"/>
</dbReference>
<dbReference type="GO" id="GO:0006412">
    <property type="term" value="P:translation"/>
    <property type="evidence" value="ECO:0007669"/>
    <property type="project" value="TreeGrafter"/>
</dbReference>
<dbReference type="SUPFAM" id="SSF75420">
    <property type="entry name" value="YhbC-like, N-terminal domain"/>
    <property type="match status" value="1"/>
</dbReference>
<dbReference type="HAMAP" id="MF_01077">
    <property type="entry name" value="RimP"/>
    <property type="match status" value="1"/>
</dbReference>
<comment type="function">
    <text evidence="3">Required for maturation of 30S ribosomal subunits.</text>
</comment>
<dbReference type="CDD" id="cd01734">
    <property type="entry name" value="YlxS_C"/>
    <property type="match status" value="1"/>
</dbReference>
<reference evidence="7" key="1">
    <citation type="submission" date="2021-04" db="EMBL/GenBank/DDBJ databases">
        <title>Genome based classification of Actinospica acidithermotolerans sp. nov., an actinobacterium isolated from an Indonesian hot spring.</title>
        <authorList>
            <person name="Kusuma A.B."/>
            <person name="Putra K.E."/>
            <person name="Nafisah S."/>
            <person name="Loh J."/>
            <person name="Nouioui I."/>
            <person name="Goodfellow M."/>
        </authorList>
    </citation>
    <scope>NUCLEOTIDE SEQUENCE</scope>
    <source>
        <strain evidence="7">MGRD01-02</strain>
    </source>
</reference>
<dbReference type="Proteomes" id="UP000676325">
    <property type="component" value="Unassembled WGS sequence"/>
</dbReference>
<dbReference type="EMBL" id="JAGSOH010000002">
    <property type="protein sequence ID" value="MBR7824858.1"/>
    <property type="molecule type" value="Genomic_DNA"/>
</dbReference>
<gene>
    <name evidence="3 7" type="primary">rimP</name>
    <name evidence="7" type="ORF">KDK95_00955</name>
</gene>
<feature type="compositionally biased region" description="Acidic residues" evidence="4">
    <location>
        <begin position="169"/>
        <end position="180"/>
    </location>
</feature>
<evidence type="ECO:0000259" key="5">
    <source>
        <dbReference type="Pfam" id="PF02576"/>
    </source>
</evidence>